<dbReference type="InterPro" id="IPR005331">
    <property type="entry name" value="Sulfotransferase"/>
</dbReference>
<name>A0A5E4R3W3_9NEOP</name>
<keyword evidence="10" id="KW-0732">Signal</keyword>
<dbReference type="AlphaFoldDB" id="A0A5E4R3W3"/>
<keyword evidence="9" id="KW-0119">Carbohydrate metabolism</keyword>
<evidence type="ECO:0000256" key="2">
    <source>
        <dbReference type="ARBA" id="ARBA00006339"/>
    </source>
</evidence>
<evidence type="ECO:0000256" key="1">
    <source>
        <dbReference type="ARBA" id="ARBA00004323"/>
    </source>
</evidence>
<keyword evidence="6 9" id="KW-0333">Golgi apparatus</keyword>
<keyword evidence="4" id="KW-0812">Transmembrane</keyword>
<evidence type="ECO:0000256" key="4">
    <source>
        <dbReference type="ARBA" id="ARBA00022692"/>
    </source>
</evidence>
<keyword evidence="7" id="KW-0472">Membrane</keyword>
<dbReference type="GO" id="GO:0000139">
    <property type="term" value="C:Golgi membrane"/>
    <property type="evidence" value="ECO:0007669"/>
    <property type="project" value="UniProtKB-SubCell"/>
</dbReference>
<accession>A0A5E4R3W3</accession>
<dbReference type="InterPro" id="IPR018011">
    <property type="entry name" value="Carb_sulfotrans_8-10"/>
</dbReference>
<evidence type="ECO:0000256" key="8">
    <source>
        <dbReference type="ARBA" id="ARBA00023180"/>
    </source>
</evidence>
<dbReference type="Proteomes" id="UP000324832">
    <property type="component" value="Unassembled WGS sequence"/>
</dbReference>
<keyword evidence="8 9" id="KW-0325">Glycoprotein</keyword>
<keyword evidence="3 9" id="KW-0808">Transferase</keyword>
<evidence type="ECO:0000256" key="7">
    <source>
        <dbReference type="ARBA" id="ARBA00023136"/>
    </source>
</evidence>
<feature type="signal peptide" evidence="10">
    <location>
        <begin position="1"/>
        <end position="20"/>
    </location>
</feature>
<dbReference type="EMBL" id="FZQP02006959">
    <property type="protein sequence ID" value="VVD05327.1"/>
    <property type="molecule type" value="Genomic_DNA"/>
</dbReference>
<protein>
    <recommendedName>
        <fullName evidence="9">Carbohydrate sulfotransferase</fullName>
        <ecNumber evidence="9">2.8.2.-</ecNumber>
    </recommendedName>
</protein>
<dbReference type="Pfam" id="PF03567">
    <property type="entry name" value="Sulfotransfer_2"/>
    <property type="match status" value="1"/>
</dbReference>
<comment type="subcellular location">
    <subcellularLocation>
        <location evidence="1 9">Golgi apparatus membrane</location>
        <topology evidence="1 9">Single-pass type II membrane protein</topology>
    </subcellularLocation>
</comment>
<reference evidence="11 12" key="1">
    <citation type="submission" date="2017-07" db="EMBL/GenBank/DDBJ databases">
        <authorList>
            <person name="Talla V."/>
            <person name="Backstrom N."/>
        </authorList>
    </citation>
    <scope>NUCLEOTIDE SEQUENCE [LARGE SCALE GENOMIC DNA]</scope>
</reference>
<proteinExistence type="inferred from homology"/>
<keyword evidence="12" id="KW-1185">Reference proteome</keyword>
<dbReference type="EC" id="2.8.2.-" evidence="9"/>
<evidence type="ECO:0000256" key="3">
    <source>
        <dbReference type="ARBA" id="ARBA00022679"/>
    </source>
</evidence>
<organism evidence="11 12">
    <name type="scientific">Leptidea sinapis</name>
    <dbReference type="NCBI Taxonomy" id="189913"/>
    <lineage>
        <taxon>Eukaryota</taxon>
        <taxon>Metazoa</taxon>
        <taxon>Ecdysozoa</taxon>
        <taxon>Arthropoda</taxon>
        <taxon>Hexapoda</taxon>
        <taxon>Insecta</taxon>
        <taxon>Pterygota</taxon>
        <taxon>Neoptera</taxon>
        <taxon>Endopterygota</taxon>
        <taxon>Lepidoptera</taxon>
        <taxon>Glossata</taxon>
        <taxon>Ditrysia</taxon>
        <taxon>Papilionoidea</taxon>
        <taxon>Pieridae</taxon>
        <taxon>Dismorphiinae</taxon>
        <taxon>Leptidea</taxon>
    </lineage>
</organism>
<keyword evidence="5" id="KW-1133">Transmembrane helix</keyword>
<dbReference type="GO" id="GO:0008146">
    <property type="term" value="F:sulfotransferase activity"/>
    <property type="evidence" value="ECO:0007669"/>
    <property type="project" value="InterPro"/>
</dbReference>
<dbReference type="PANTHER" id="PTHR12137">
    <property type="entry name" value="CARBOHYDRATE SULFOTRANSFERASE"/>
    <property type="match status" value="1"/>
</dbReference>
<dbReference type="GO" id="GO:0016051">
    <property type="term" value="P:carbohydrate biosynthetic process"/>
    <property type="evidence" value="ECO:0007669"/>
    <property type="project" value="InterPro"/>
</dbReference>
<evidence type="ECO:0000256" key="5">
    <source>
        <dbReference type="ARBA" id="ARBA00022989"/>
    </source>
</evidence>
<keyword evidence="9" id="KW-0735">Signal-anchor</keyword>
<evidence type="ECO:0000256" key="9">
    <source>
        <dbReference type="RuleBase" id="RU364020"/>
    </source>
</evidence>
<gene>
    <name evidence="11" type="ORF">LSINAPIS_LOCUS14888</name>
</gene>
<evidence type="ECO:0000313" key="11">
    <source>
        <dbReference type="EMBL" id="VVD05327.1"/>
    </source>
</evidence>
<dbReference type="PANTHER" id="PTHR12137:SF54">
    <property type="entry name" value="CARBOHYDRATE SULFOTRANSFERASE"/>
    <property type="match status" value="1"/>
</dbReference>
<sequence length="230" mass="26577">MRASHESFLLLLSVLFYVSANENSFGGEHSLELTQSLNLARQEHIQETCARLPVNWTVDDLPPNQLEHILIDDKHKLLYCYVPKRTLMILTGKWNNNTDVLSIPAGLAHSPGMFRNLSSVSKEERDIMLENYHKMIIVRNPFERLLSAYRNKLAGQYETLLDDALLALHTISASHIHFPRLAHTSGTAEKLRNYFAQLELPLIRRLYKLYKYDYKLFSYDLDNIVGFDLG</sequence>
<evidence type="ECO:0000256" key="6">
    <source>
        <dbReference type="ARBA" id="ARBA00023034"/>
    </source>
</evidence>
<evidence type="ECO:0000313" key="12">
    <source>
        <dbReference type="Proteomes" id="UP000324832"/>
    </source>
</evidence>
<comment type="similarity">
    <text evidence="2 9">Belongs to the sulfotransferase 2 family.</text>
</comment>
<evidence type="ECO:0000256" key="10">
    <source>
        <dbReference type="SAM" id="SignalP"/>
    </source>
</evidence>
<feature type="chain" id="PRO_5022739903" description="Carbohydrate sulfotransferase" evidence="10">
    <location>
        <begin position="21"/>
        <end position="230"/>
    </location>
</feature>